<sequence>MLYLRKENGVRTLISLGILLSVLNGDDLRLYSKPLVYSAGSGIIGIDIDKRTFYKRAFAFTMESLFGENLLLFVKLKHSALMSKHMKGPLENRHHHSFTKNYEKAVNGCQKYFHIKLPEGAPSNFKSGSYMATMVVRF</sequence>
<dbReference type="PATRIC" id="fig|1159046.3.peg.152"/>
<dbReference type="EMBL" id="APDV01000006">
    <property type="protein sequence ID" value="EMH25675.1"/>
    <property type="molecule type" value="Genomic_DNA"/>
</dbReference>
<accession>M3Q203</accession>
<dbReference type="HOGENOM" id="CLU_2081554_0_0_7"/>
<dbReference type="AlphaFoldDB" id="M3Q203"/>
<protein>
    <submittedName>
        <fullName evidence="1">Uncharacterized protein</fullName>
    </submittedName>
</protein>
<evidence type="ECO:0000313" key="2">
    <source>
        <dbReference type="Proteomes" id="UP000012023"/>
    </source>
</evidence>
<evidence type="ECO:0000313" key="1">
    <source>
        <dbReference type="EMBL" id="EMH25675.1"/>
    </source>
</evidence>
<proteinExistence type="predicted"/>
<gene>
    <name evidence="1" type="ORF">HMPREF1418_00161</name>
</gene>
<dbReference type="Proteomes" id="UP000012023">
    <property type="component" value="Unassembled WGS sequence"/>
</dbReference>
<name>M3Q203_HELPX</name>
<organism evidence="1 2">
    <name type="scientific">Helicobacter pylori GAM260BSi</name>
    <dbReference type="NCBI Taxonomy" id="1159046"/>
    <lineage>
        <taxon>Bacteria</taxon>
        <taxon>Pseudomonadati</taxon>
        <taxon>Campylobacterota</taxon>
        <taxon>Epsilonproteobacteria</taxon>
        <taxon>Campylobacterales</taxon>
        <taxon>Helicobacteraceae</taxon>
        <taxon>Helicobacter</taxon>
    </lineage>
</organism>
<reference evidence="1 2" key="1">
    <citation type="submission" date="2012-11" db="EMBL/GenBank/DDBJ databases">
        <authorList>
            <person name="Weinstock G."/>
            <person name="Sodergren E."/>
            <person name="Lobos E.A."/>
            <person name="Fulton L."/>
            <person name="Fulton R."/>
            <person name="Courtney L."/>
            <person name="Fronick C."/>
            <person name="O'Laughlin M."/>
            <person name="Godfrey J."/>
            <person name="Wilson R.M."/>
            <person name="Miner T."/>
            <person name="Farmer C."/>
            <person name="Delehaunty K."/>
            <person name="Cordes M."/>
            <person name="Minx P."/>
            <person name="Tomlinson C."/>
            <person name="Chen J."/>
            <person name="Wollam A."/>
            <person name="Pepin K.H."/>
            <person name="Bhonagiri V."/>
            <person name="Zhang X."/>
            <person name="Suruliraj S."/>
            <person name="Antonio M."/>
            <person name="Secka O."/>
            <person name="Thomas J."/>
            <person name="Warren W."/>
            <person name="Mitreva M."/>
            <person name="Mardis E.R."/>
            <person name="Wilson R.K."/>
        </authorList>
    </citation>
    <scope>NUCLEOTIDE SEQUENCE [LARGE SCALE GENOMIC DNA]</scope>
    <source>
        <strain evidence="1 2">GAM260BSi</strain>
    </source>
</reference>
<comment type="caution">
    <text evidence="1">The sequence shown here is derived from an EMBL/GenBank/DDBJ whole genome shotgun (WGS) entry which is preliminary data.</text>
</comment>